<feature type="region of interest" description="Disordered" evidence="21">
    <location>
        <begin position="212"/>
        <end position="290"/>
    </location>
</feature>
<dbReference type="GO" id="GO:0005198">
    <property type="term" value="F:structural molecule activity"/>
    <property type="evidence" value="ECO:0007669"/>
    <property type="project" value="InterPro"/>
</dbReference>
<dbReference type="InterPro" id="IPR050844">
    <property type="entry name" value="Coatomer_complex_subunit"/>
</dbReference>
<keyword evidence="12" id="KW-0804">Transcription</keyword>
<dbReference type="PROSITE" id="PS50294">
    <property type="entry name" value="WD_REPEATS_REGION"/>
    <property type="match status" value="5"/>
</dbReference>
<keyword evidence="19" id="KW-0479">Metal-binding</keyword>
<dbReference type="FunFam" id="2.130.10.10:FF:000010">
    <property type="entry name" value="Coatomer subunit alpha"/>
    <property type="match status" value="1"/>
</dbReference>
<feature type="repeat" description="WD" evidence="20">
    <location>
        <begin position="505"/>
        <end position="546"/>
    </location>
</feature>
<dbReference type="Pfam" id="PF23953">
    <property type="entry name" value="TPR_COPA_B"/>
    <property type="match status" value="1"/>
</dbReference>
<dbReference type="InterPro" id="IPR047312">
    <property type="entry name" value="Coatomer_alpha_WD-assoc_reg"/>
</dbReference>
<dbReference type="InterPro" id="IPR013088">
    <property type="entry name" value="Znf_NHR/GATA"/>
</dbReference>
<dbReference type="SMART" id="SM00320">
    <property type="entry name" value="WD40"/>
    <property type="match status" value="7"/>
</dbReference>
<feature type="compositionally biased region" description="Polar residues" evidence="21">
    <location>
        <begin position="229"/>
        <end position="243"/>
    </location>
</feature>
<reference evidence="23" key="2">
    <citation type="submission" date="2021-09" db="EMBL/GenBank/DDBJ databases">
        <authorList>
            <person name="Jia N."/>
            <person name="Wang J."/>
            <person name="Shi W."/>
            <person name="Du L."/>
            <person name="Sun Y."/>
            <person name="Zhan W."/>
            <person name="Jiang J."/>
            <person name="Wang Q."/>
            <person name="Zhang B."/>
            <person name="Ji P."/>
            <person name="Sakyi L.B."/>
            <person name="Cui X."/>
            <person name="Yuan T."/>
            <person name="Jiang B."/>
            <person name="Yang W."/>
            <person name="Lam T.T.-Y."/>
            <person name="Chang Q."/>
            <person name="Ding S."/>
            <person name="Wang X."/>
            <person name="Zhu J."/>
            <person name="Ruan X."/>
            <person name="Zhao L."/>
            <person name="Wei J."/>
            <person name="Que T."/>
            <person name="Du C."/>
            <person name="Cheng J."/>
            <person name="Dai P."/>
            <person name="Han X."/>
            <person name="Huang E."/>
            <person name="Gao Y."/>
            <person name="Liu J."/>
            <person name="Shao H."/>
            <person name="Ye R."/>
            <person name="Li L."/>
            <person name="Wei W."/>
            <person name="Wang X."/>
            <person name="Wang C."/>
            <person name="Huo Q."/>
            <person name="Li W."/>
            <person name="Guo W."/>
            <person name="Chen H."/>
            <person name="Chen S."/>
            <person name="Zhou L."/>
            <person name="Zhou L."/>
            <person name="Ni X."/>
            <person name="Tian J."/>
            <person name="Zhou Y."/>
            <person name="Sheng Y."/>
            <person name="Liu T."/>
            <person name="Pan Y."/>
            <person name="Xia L."/>
            <person name="Li J."/>
            <person name="Zhao F."/>
            <person name="Cao W."/>
        </authorList>
    </citation>
    <scope>NUCLEOTIDE SEQUENCE</scope>
    <source>
        <strain evidence="23">Rsan-2018</strain>
        <tissue evidence="23">Larvae</tissue>
    </source>
</reference>
<dbReference type="Pfam" id="PF04053">
    <property type="entry name" value="B-prop_COPA_B_2nd"/>
    <property type="match status" value="1"/>
</dbReference>
<feature type="repeat" description="WD" evidence="20">
    <location>
        <begin position="619"/>
        <end position="660"/>
    </location>
</feature>
<keyword evidence="11" id="KW-0472">Membrane</keyword>
<evidence type="ECO:0000256" key="18">
    <source>
        <dbReference type="ARBA" id="ARBA00081575"/>
    </source>
</evidence>
<comment type="function">
    <text evidence="15">Xenin stimulates exocrine pancreatic secretion. It inhibits pentagastrin-stimulated secretion of acid, to induce exocrine pancreatic secretion and to affect small and large intestinal motility. In the gut, xenin interacts with the neurotensin receptor.</text>
</comment>
<dbReference type="GO" id="GO:0006888">
    <property type="term" value="P:endoplasmic reticulum to Golgi vesicle-mediated transport"/>
    <property type="evidence" value="ECO:0007669"/>
    <property type="project" value="TreeGrafter"/>
</dbReference>
<evidence type="ECO:0000256" key="21">
    <source>
        <dbReference type="SAM" id="MobiDB-lite"/>
    </source>
</evidence>
<dbReference type="GO" id="GO:0000139">
    <property type="term" value="C:Golgi membrane"/>
    <property type="evidence" value="ECO:0007669"/>
    <property type="project" value="UniProtKB-SubCell"/>
</dbReference>
<evidence type="ECO:0000256" key="11">
    <source>
        <dbReference type="ARBA" id="ARBA00023136"/>
    </source>
</evidence>
<dbReference type="GO" id="GO:0043565">
    <property type="term" value="F:sequence-specific DNA binding"/>
    <property type="evidence" value="ECO:0007669"/>
    <property type="project" value="InterPro"/>
</dbReference>
<keyword evidence="13" id="KW-0539">Nucleus</keyword>
<evidence type="ECO:0000256" key="16">
    <source>
        <dbReference type="ARBA" id="ARBA00062633"/>
    </source>
</evidence>
<dbReference type="SMART" id="SM00401">
    <property type="entry name" value="ZnF_GATA"/>
    <property type="match status" value="1"/>
</dbReference>
<evidence type="ECO:0000256" key="8">
    <source>
        <dbReference type="ARBA" id="ARBA00022927"/>
    </source>
</evidence>
<evidence type="ECO:0000256" key="19">
    <source>
        <dbReference type="PROSITE-ProRule" id="PRU00094"/>
    </source>
</evidence>
<comment type="subcellular location">
    <subcellularLocation>
        <location evidence="2">Cytoplasmic vesicle</location>
        <location evidence="2">COPI-coated vesicle membrane</location>
        <topology evidence="2">Peripheral membrane protein</topology>
        <orientation evidence="2">Cytoplasmic side</orientation>
    </subcellularLocation>
    <subcellularLocation>
        <location evidence="1">Golgi apparatus membrane</location>
        <topology evidence="1">Peripheral membrane protein</topology>
        <orientation evidence="1">Cytoplasmic side</orientation>
    </subcellularLocation>
</comment>
<evidence type="ECO:0000256" key="9">
    <source>
        <dbReference type="ARBA" id="ARBA00023015"/>
    </source>
</evidence>
<evidence type="ECO:0000256" key="6">
    <source>
        <dbReference type="ARBA" id="ARBA00022737"/>
    </source>
</evidence>
<dbReference type="Gene3D" id="3.30.50.10">
    <property type="entry name" value="Erythroid Transcription Factor GATA-1, subunit A"/>
    <property type="match status" value="1"/>
</dbReference>
<evidence type="ECO:0000256" key="13">
    <source>
        <dbReference type="ARBA" id="ARBA00023242"/>
    </source>
</evidence>
<name>A0A9D4SNT3_RHISA</name>
<evidence type="ECO:0000256" key="4">
    <source>
        <dbReference type="ARBA" id="ARBA00022490"/>
    </source>
</evidence>
<dbReference type="GO" id="GO:0006886">
    <property type="term" value="P:intracellular protein transport"/>
    <property type="evidence" value="ECO:0007669"/>
    <property type="project" value="InterPro"/>
</dbReference>
<keyword evidence="5 20" id="KW-0853">WD repeat</keyword>
<keyword evidence="9" id="KW-0805">Transcription regulation</keyword>
<dbReference type="GO" id="GO:0006355">
    <property type="term" value="P:regulation of DNA-templated transcription"/>
    <property type="evidence" value="ECO:0007669"/>
    <property type="project" value="InterPro"/>
</dbReference>
<evidence type="ECO:0000313" key="23">
    <source>
        <dbReference type="EMBL" id="KAH7935299.1"/>
    </source>
</evidence>
<comment type="subunit">
    <text evidence="16">Oligomeric complex that consists of at least the alpha, beta, beta', gamma, delta, epsilon and zeta subunits. Interacts with SCYL1. Interacts with JAGN1. Interacts with TMEM41B. Interacts with SVEP1. Probably interacts with PEX11A.</text>
</comment>
<evidence type="ECO:0000256" key="12">
    <source>
        <dbReference type="ARBA" id="ARBA00023163"/>
    </source>
</evidence>
<evidence type="ECO:0000256" key="3">
    <source>
        <dbReference type="ARBA" id="ARBA00022448"/>
    </source>
</evidence>
<reference evidence="23" key="1">
    <citation type="journal article" date="2020" name="Cell">
        <title>Large-Scale Comparative Analyses of Tick Genomes Elucidate Their Genetic Diversity and Vector Capacities.</title>
        <authorList>
            <consortium name="Tick Genome and Microbiome Consortium (TIGMIC)"/>
            <person name="Jia N."/>
            <person name="Wang J."/>
            <person name="Shi W."/>
            <person name="Du L."/>
            <person name="Sun Y."/>
            <person name="Zhan W."/>
            <person name="Jiang J.F."/>
            <person name="Wang Q."/>
            <person name="Zhang B."/>
            <person name="Ji P."/>
            <person name="Bell-Sakyi L."/>
            <person name="Cui X.M."/>
            <person name="Yuan T.T."/>
            <person name="Jiang B.G."/>
            <person name="Yang W.F."/>
            <person name="Lam T.T."/>
            <person name="Chang Q.C."/>
            <person name="Ding S.J."/>
            <person name="Wang X.J."/>
            <person name="Zhu J.G."/>
            <person name="Ruan X.D."/>
            <person name="Zhao L."/>
            <person name="Wei J.T."/>
            <person name="Ye R.Z."/>
            <person name="Que T.C."/>
            <person name="Du C.H."/>
            <person name="Zhou Y.H."/>
            <person name="Cheng J.X."/>
            <person name="Dai P.F."/>
            <person name="Guo W.B."/>
            <person name="Han X.H."/>
            <person name="Huang E.J."/>
            <person name="Li L.F."/>
            <person name="Wei W."/>
            <person name="Gao Y.C."/>
            <person name="Liu J.Z."/>
            <person name="Shao H.Z."/>
            <person name="Wang X."/>
            <person name="Wang C.C."/>
            <person name="Yang T.C."/>
            <person name="Huo Q.B."/>
            <person name="Li W."/>
            <person name="Chen H.Y."/>
            <person name="Chen S.E."/>
            <person name="Zhou L.G."/>
            <person name="Ni X.B."/>
            <person name="Tian J.H."/>
            <person name="Sheng Y."/>
            <person name="Liu T."/>
            <person name="Pan Y.S."/>
            <person name="Xia L.Y."/>
            <person name="Li J."/>
            <person name="Zhao F."/>
            <person name="Cao W.C."/>
        </authorList>
    </citation>
    <scope>NUCLEOTIDE SEQUENCE</scope>
    <source>
        <strain evidence="23">Rsan-2018</strain>
    </source>
</reference>
<feature type="repeat" description="WD" evidence="20">
    <location>
        <begin position="663"/>
        <end position="704"/>
    </location>
</feature>
<dbReference type="InterPro" id="IPR006692">
    <property type="entry name" value="Beta-prop_COPA/B_2nd"/>
</dbReference>
<evidence type="ECO:0000256" key="20">
    <source>
        <dbReference type="PROSITE-ProRule" id="PRU00221"/>
    </source>
</evidence>
<keyword evidence="6" id="KW-0677">Repeat</keyword>
<keyword evidence="24" id="KW-1185">Reference proteome</keyword>
<evidence type="ECO:0000256" key="2">
    <source>
        <dbReference type="ARBA" id="ARBA00004347"/>
    </source>
</evidence>
<evidence type="ECO:0000256" key="15">
    <source>
        <dbReference type="ARBA" id="ARBA00057585"/>
    </source>
</evidence>
<dbReference type="GO" id="GO:0006890">
    <property type="term" value="P:retrograde vesicle-mediated transport, Golgi to endoplasmic reticulum"/>
    <property type="evidence" value="ECO:0007669"/>
    <property type="project" value="TreeGrafter"/>
</dbReference>
<sequence length="1615" mass="180344">MTSQSDFGSSEFRCGPCEHSVPSLRLKSIALADVRRFDASGEQKVFPYENRYCEPYQPHACSPPSDKDMRRYSQSEASRSYARSTAGGVWYLRDSAPVDVNCGLFSPPSRHAELCSGDLDSEPFDACGETERLMKIQYMAEELVARETAVAANYQDADLKEVDAGACCPTPEQPSPAKSPFPSMASLSLKSLVESSLMPLAEAADTSVRASVQETGVSSATTSADASKKQPTTESAGASSPPTSDGFDVASGSNGSPRGHSSSAAATQSCGRRKKAVPRKSPTADDPNFKGAVVHMRLEMVNGEPKLKMEHYYNNMQRRGVLRPEISESEDEIEFTRREDVEQQDKQCASCATKLTPLWRDAEDGTPLCNACGIRYKKYKVRCTRCWHIPRKNDNTGGDCKECGGTLRFVAETRHRMLTKFETKSARVKGLSFHPKRPWILASLHNGVIQLWDYRMCTLLDKFDEHDGPVRGICFHNQQPLFVSGGDDYQIKVWNYKQRRCMFTLLGHLDYIRTTTFHHEYPWILSSSDDQTIRVWNWQSRTCICVLTGHTHYVMCAQFHPSEDLMVSASLDQTIRVWDLGGLRKKNVAPGPGGLDDHLKNPGHTDLFGTSDAVVRHFLDGHERGVNWAVFHPTAPLVVSGADDRQIKLWRMNDSKAWEVDTCRGHYCNVSCVLFHPRQELILSNSEDKSIRVWDMSKRTCLHTFRREHDRFWILASHPSLNLFAAGHDSGMILFKLERERPAFALHGNLLYYCKDRFLRRLDLTTSKDVAYLQFRGGSRSPVFSMSYNPAENAVLLNTRTANPDNSTYDLCMVPKDYDPQNPDMVEGKRSTGLTAVWVARNRFAVLDRTHNIVIKNMKNEVSKKVQTPSCDEIFYAGTGMLLLRDSDSLMLFDVTQGRQRASVKAKAKYVVWSSDMSHVALLAKHTLTICNRNLEVLCSVQESTRVKSGAWDDSGVFVYTTSNHIKYSLTNGDHGIIRTLDLPIYITRVKDSSVYCLDRECRPRVLGIDPTEYRFKLALVNRKYDEVLHMVRNAKLVGQSIIAYLQKKGYPEVALHFVALEAARTLDDKKCWEKLGEAALMQGNHQVVEMAYQRTKNFDKLSFLYLITGNLEKLRKMLKIAEIRKDTSGQFTNALYLGDVQERIKILKNCGQTSLAYLCARTHGLTEEAEALAPLVPNAESHSAPDPNAPLLTPPVPIQPCDENWPLLSVTRGFFDSAATTKKTAMAAADVEVDAEGWGDDAELALDEEGAAGEKEPLEAGEAGEGGWDVDEDIELPPELAEATGPTPGAGDEGYFVAPTKGVSQSQQWVNNSKLAVDHVLAGSFESAFRLLHDQVGAVVFEPLRPLFMATFARSRTAFQGLPELPCLYGHPLRNWRDASSAKSGLPAVGCKLSDLLDRLQVCYQLTTSGKFSEAVEKFRALLLSVLLLAVDTRQEMAEAQQLIEVCREYILGLSLETERKALPKETLEQQKRACEMAAYFTHCNLQPVHQILTLRTALNLFFKLKNYKTAGSFGRRLLELGPRPDVASQTRKILQACDKTPTDAHELRYDEHNPFALCGKSYIPIYRGKPEAKCPLCGASYLPEFKGSVCGVCSVAEVGKDTIGLRISALQFR</sequence>
<dbReference type="SUPFAM" id="SSF82171">
    <property type="entry name" value="DPP6 N-terminal domain-like"/>
    <property type="match status" value="1"/>
</dbReference>
<dbReference type="PANTHER" id="PTHR19876">
    <property type="entry name" value="COATOMER"/>
    <property type="match status" value="1"/>
</dbReference>
<evidence type="ECO:0000256" key="7">
    <source>
        <dbReference type="ARBA" id="ARBA00022892"/>
    </source>
</evidence>
<dbReference type="CDD" id="cd22948">
    <property type="entry name" value="Coatomer_WDAD_alpha"/>
    <property type="match status" value="1"/>
</dbReference>
<dbReference type="EMBL" id="JABSTV010001255">
    <property type="protein sequence ID" value="KAH7935299.1"/>
    <property type="molecule type" value="Genomic_DNA"/>
</dbReference>
<dbReference type="GO" id="GO:0008270">
    <property type="term" value="F:zinc ion binding"/>
    <property type="evidence" value="ECO:0007669"/>
    <property type="project" value="UniProtKB-KW"/>
</dbReference>
<evidence type="ECO:0000313" key="24">
    <source>
        <dbReference type="Proteomes" id="UP000821837"/>
    </source>
</evidence>
<keyword evidence="19" id="KW-0862">Zinc</keyword>
<dbReference type="Proteomes" id="UP000821837">
    <property type="component" value="Unassembled WGS sequence"/>
</dbReference>
<dbReference type="InterPro" id="IPR015943">
    <property type="entry name" value="WD40/YVTN_repeat-like_dom_sf"/>
</dbReference>
<evidence type="ECO:0000256" key="10">
    <source>
        <dbReference type="ARBA" id="ARBA00023034"/>
    </source>
</evidence>
<dbReference type="GO" id="GO:0006891">
    <property type="term" value="P:intra-Golgi vesicle-mediated transport"/>
    <property type="evidence" value="ECO:0007669"/>
    <property type="project" value="TreeGrafter"/>
</dbReference>
<feature type="repeat" description="WD" evidence="20">
    <location>
        <begin position="463"/>
        <end position="504"/>
    </location>
</feature>
<feature type="region of interest" description="Disordered" evidence="21">
    <location>
        <begin position="1250"/>
        <end position="1269"/>
    </location>
</feature>
<dbReference type="PRINTS" id="PR00320">
    <property type="entry name" value="GPROTEINBRPT"/>
</dbReference>
<proteinExistence type="predicted"/>
<dbReference type="InterPro" id="IPR010714">
    <property type="entry name" value="Coatomer_asu_C"/>
</dbReference>
<keyword evidence="4" id="KW-0963">Cytoplasm</keyword>
<feature type="repeat" description="WD" evidence="20">
    <location>
        <begin position="547"/>
        <end position="580"/>
    </location>
</feature>
<dbReference type="Gene3D" id="1.25.40.470">
    <property type="match status" value="1"/>
</dbReference>
<evidence type="ECO:0000256" key="14">
    <source>
        <dbReference type="ARBA" id="ARBA00024791"/>
    </source>
</evidence>
<dbReference type="VEuPathDB" id="VectorBase:RSAN_034919"/>
<dbReference type="InterPro" id="IPR000679">
    <property type="entry name" value="Znf_GATA"/>
</dbReference>
<dbReference type="Pfam" id="PF00320">
    <property type="entry name" value="GATA"/>
    <property type="match status" value="1"/>
</dbReference>
<dbReference type="PROSITE" id="PS50114">
    <property type="entry name" value="GATA_ZN_FINGER_2"/>
    <property type="match status" value="1"/>
</dbReference>
<keyword evidence="10" id="KW-0333">Golgi apparatus</keyword>
<protein>
    <recommendedName>
        <fullName evidence="17">Coatomer subunit alpha</fullName>
    </recommendedName>
    <alternativeName>
        <fullName evidence="18">Alpha-coat protein</fullName>
    </alternativeName>
</protein>
<evidence type="ECO:0000256" key="17">
    <source>
        <dbReference type="ARBA" id="ARBA00073979"/>
    </source>
</evidence>
<dbReference type="PROSITE" id="PS50082">
    <property type="entry name" value="WD_REPEATS_2"/>
    <property type="match status" value="5"/>
</dbReference>
<dbReference type="InterPro" id="IPR019775">
    <property type="entry name" value="WD40_repeat_CS"/>
</dbReference>
<gene>
    <name evidence="23" type="ORF">HPB52_005724</name>
</gene>
<keyword evidence="7" id="KW-0931">ER-Golgi transport</keyword>
<dbReference type="PANTHER" id="PTHR19876:SF1">
    <property type="entry name" value="COATOMER SUBUNIT ALPHA"/>
    <property type="match status" value="1"/>
</dbReference>
<evidence type="ECO:0000256" key="1">
    <source>
        <dbReference type="ARBA" id="ARBA00004255"/>
    </source>
</evidence>
<dbReference type="PROSITE" id="PS00678">
    <property type="entry name" value="WD_REPEATS_1"/>
    <property type="match status" value="1"/>
</dbReference>
<keyword evidence="8" id="KW-0653">Protein transport</keyword>
<evidence type="ECO:0000256" key="5">
    <source>
        <dbReference type="ARBA" id="ARBA00022574"/>
    </source>
</evidence>
<dbReference type="Pfam" id="PF00400">
    <property type="entry name" value="WD40"/>
    <property type="match status" value="6"/>
</dbReference>
<dbReference type="Pfam" id="PF06957">
    <property type="entry name" value="COPI_C"/>
    <property type="match status" value="1"/>
</dbReference>
<accession>A0A9D4SNT3</accession>
<dbReference type="SUPFAM" id="SSF50978">
    <property type="entry name" value="WD40 repeat-like"/>
    <property type="match status" value="1"/>
</dbReference>
<comment type="function">
    <text evidence="14">The coatomer is a cytosolic protein complex that binds to dilysine motifs and reversibly associates with Golgi non-clathrin-coated vesicles, which further mediate biosynthetic protein transport from the ER, via the Golgi up to the trans Golgi network. Coatomer complex is required for budding from Golgi membranes, and is essential for the retrograde Golgi-to-ER transport of dilysine-tagged proteins. In mammals, the coatomer can only be recruited by membranes associated to ADP-ribosylation factors (ARFs), which are small GTP-binding proteins; the complex also influences the Golgi structural integrity, as well as the processing, activity, and endocytic recycling of LDL receptors.</text>
</comment>
<dbReference type="FunFam" id="1.25.40.470:FF:000002">
    <property type="entry name" value="Coatomer subunit alpha"/>
    <property type="match status" value="1"/>
</dbReference>
<dbReference type="InterPro" id="IPR056176">
    <property type="entry name" value="TPR_COPA_B"/>
</dbReference>
<evidence type="ECO:0000259" key="22">
    <source>
        <dbReference type="PROSITE" id="PS50114"/>
    </source>
</evidence>
<dbReference type="InterPro" id="IPR020472">
    <property type="entry name" value="WD40_PAC1"/>
</dbReference>
<feature type="compositionally biased region" description="Polar residues" evidence="21">
    <location>
        <begin position="251"/>
        <end position="270"/>
    </location>
</feature>
<comment type="caution">
    <text evidence="23">The sequence shown here is derived from an EMBL/GenBank/DDBJ whole genome shotgun (WGS) entry which is preliminary data.</text>
</comment>
<feature type="domain" description="GATA-type" evidence="22">
    <location>
        <begin position="342"/>
        <end position="377"/>
    </location>
</feature>
<dbReference type="GO" id="GO:0030126">
    <property type="term" value="C:COPI vesicle coat"/>
    <property type="evidence" value="ECO:0007669"/>
    <property type="project" value="InterPro"/>
</dbReference>
<organism evidence="23 24">
    <name type="scientific">Rhipicephalus sanguineus</name>
    <name type="common">Brown dog tick</name>
    <name type="synonym">Ixodes sanguineus</name>
    <dbReference type="NCBI Taxonomy" id="34632"/>
    <lineage>
        <taxon>Eukaryota</taxon>
        <taxon>Metazoa</taxon>
        <taxon>Ecdysozoa</taxon>
        <taxon>Arthropoda</taxon>
        <taxon>Chelicerata</taxon>
        <taxon>Arachnida</taxon>
        <taxon>Acari</taxon>
        <taxon>Parasitiformes</taxon>
        <taxon>Ixodida</taxon>
        <taxon>Ixodoidea</taxon>
        <taxon>Ixodidae</taxon>
        <taxon>Rhipicephalinae</taxon>
        <taxon>Rhipicephalus</taxon>
        <taxon>Rhipicephalus</taxon>
    </lineage>
</organism>
<dbReference type="VEuPathDB" id="VectorBase:RSAN_039051"/>
<keyword evidence="19" id="KW-0863">Zinc-finger</keyword>
<dbReference type="SUPFAM" id="SSF57716">
    <property type="entry name" value="Glucocorticoid receptor-like (DNA-binding domain)"/>
    <property type="match status" value="1"/>
</dbReference>
<dbReference type="InterPro" id="IPR001680">
    <property type="entry name" value="WD40_rpt"/>
</dbReference>
<dbReference type="CDD" id="cd00200">
    <property type="entry name" value="WD40"/>
    <property type="match status" value="1"/>
</dbReference>
<dbReference type="InterPro" id="IPR036322">
    <property type="entry name" value="WD40_repeat_dom_sf"/>
</dbReference>
<dbReference type="Gene3D" id="2.130.10.10">
    <property type="entry name" value="YVTN repeat-like/Quinoprotein amine dehydrogenase"/>
    <property type="match status" value="1"/>
</dbReference>
<dbReference type="CDD" id="cd00202">
    <property type="entry name" value="ZnF_GATA"/>
    <property type="match status" value="1"/>
</dbReference>
<keyword evidence="3" id="KW-0813">Transport</keyword>